<dbReference type="InterPro" id="IPR029044">
    <property type="entry name" value="Nucleotide-diphossugar_trans"/>
</dbReference>
<dbReference type="CDD" id="cd02213">
    <property type="entry name" value="cupin_PMI_typeII_C"/>
    <property type="match status" value="1"/>
</dbReference>
<keyword evidence="12" id="KW-0413">Isomerase</keyword>
<proteinExistence type="inferred from homology"/>
<evidence type="ECO:0000313" key="13">
    <source>
        <dbReference type="Proteomes" id="UP001596379"/>
    </source>
</evidence>
<dbReference type="InterPro" id="IPR051161">
    <property type="entry name" value="Mannose-6P_isomerase_type2"/>
</dbReference>
<comment type="caution">
    <text evidence="12">The sequence shown here is derived from an EMBL/GenBank/DDBJ whole genome shotgun (WGS) entry which is preliminary data.</text>
</comment>
<protein>
    <recommendedName>
        <fullName evidence="2">mannose-1-phosphate guanylyltransferase</fullName>
        <ecNumber evidence="2">2.7.7.13</ecNumber>
    </recommendedName>
</protein>
<accession>A0ABW2J848</accession>
<keyword evidence="13" id="KW-1185">Reference proteome</keyword>
<dbReference type="InterPro" id="IPR049577">
    <property type="entry name" value="GMPP_N"/>
</dbReference>
<feature type="domain" description="Mannose-6-phosphate isomerase type II C-terminal" evidence="10">
    <location>
        <begin position="363"/>
        <end position="474"/>
    </location>
</feature>
<evidence type="ECO:0000259" key="11">
    <source>
        <dbReference type="Pfam" id="PF22640"/>
    </source>
</evidence>
<dbReference type="SUPFAM" id="SSF53448">
    <property type="entry name" value="Nucleotide-diphospho-sugar transferases"/>
    <property type="match status" value="1"/>
</dbReference>
<organism evidence="12 13">
    <name type="scientific">Herminiimonas aquatilis</name>
    <dbReference type="NCBI Taxonomy" id="345342"/>
    <lineage>
        <taxon>Bacteria</taxon>
        <taxon>Pseudomonadati</taxon>
        <taxon>Pseudomonadota</taxon>
        <taxon>Betaproteobacteria</taxon>
        <taxon>Burkholderiales</taxon>
        <taxon>Oxalobacteraceae</taxon>
        <taxon>Herminiimonas</taxon>
    </lineage>
</organism>
<evidence type="ECO:0000256" key="3">
    <source>
        <dbReference type="ARBA" id="ARBA00022679"/>
    </source>
</evidence>
<dbReference type="Pfam" id="PF22640">
    <property type="entry name" value="ManC_GMP_beta-helix"/>
    <property type="match status" value="1"/>
</dbReference>
<evidence type="ECO:0000256" key="7">
    <source>
        <dbReference type="ARBA" id="ARBA00047343"/>
    </source>
</evidence>
<dbReference type="InterPro" id="IPR006375">
    <property type="entry name" value="Man1P_GuaTrfase/Man6P_Isoase"/>
</dbReference>
<keyword evidence="4 12" id="KW-0548">Nucleotidyltransferase</keyword>
<dbReference type="InterPro" id="IPR014710">
    <property type="entry name" value="RmlC-like_jellyroll"/>
</dbReference>
<feature type="domain" description="Nucleotidyl transferase" evidence="9">
    <location>
        <begin position="4"/>
        <end position="290"/>
    </location>
</feature>
<keyword evidence="3 12" id="KW-0808">Transferase</keyword>
<gene>
    <name evidence="12" type="ORF">ACFQO0_14700</name>
</gene>
<keyword evidence="5" id="KW-0547">Nucleotide-binding</keyword>
<dbReference type="EC" id="2.7.7.13" evidence="2"/>
<evidence type="ECO:0000256" key="5">
    <source>
        <dbReference type="ARBA" id="ARBA00022741"/>
    </source>
</evidence>
<comment type="catalytic activity">
    <reaction evidence="7">
        <text>alpha-D-mannose 1-phosphate + GTP + H(+) = GDP-alpha-D-mannose + diphosphate</text>
        <dbReference type="Rhea" id="RHEA:15229"/>
        <dbReference type="ChEBI" id="CHEBI:15378"/>
        <dbReference type="ChEBI" id="CHEBI:33019"/>
        <dbReference type="ChEBI" id="CHEBI:37565"/>
        <dbReference type="ChEBI" id="CHEBI:57527"/>
        <dbReference type="ChEBI" id="CHEBI:58409"/>
        <dbReference type="EC" id="2.7.7.13"/>
    </reaction>
</comment>
<dbReference type="InterPro" id="IPR005835">
    <property type="entry name" value="NTP_transferase_dom"/>
</dbReference>
<sequence>MLLPVILSGGAGSRLWPVSREALPKPFIALPDGETLLLKTLKRAIGLPGVQNVLTVTNRDYYFLTRDEYESNAESAVAGRKSIVHDYLLEPVGRNTAPAIAAAALHAARKYGEDTVLLILPADHLINDQSSFAQAVSAATVLAEQGWLVTFGIQPTAPETGYGYIESSDSVVDTSGYKVAHFVEKPNLDTAKAYITSGRFTWNSGMFCFTAGAMLAALQDCAPTVLNAVERTFAATAFDKDPAVLDATAFSLVPDISIDYAVMERAAKVAVVPVSFDWSDIGSWSALAQLVAPDDRGNRISCETVLVDTDNCYVQSDSRMIAVIGVDNLLIVDTPDALLIAHNSRAQDVKSVVTRLKLLSHATVQHHRTTHRPWGTYTVLEEGVGFKLKRIVVKPGASLSLQMHHHRSEHWVVVSGTAKVINGEHDILVQRNESTYIPAGTAHRLTNPGVVDCVMIEVQTGDYLGEDDIVRLEDRYGRV</sequence>
<evidence type="ECO:0000256" key="2">
    <source>
        <dbReference type="ARBA" id="ARBA00012387"/>
    </source>
</evidence>
<dbReference type="GO" id="GO:0004475">
    <property type="term" value="F:mannose-1-phosphate guanylyltransferase (GTP) activity"/>
    <property type="evidence" value="ECO:0007669"/>
    <property type="project" value="UniProtKB-EC"/>
</dbReference>
<evidence type="ECO:0000256" key="6">
    <source>
        <dbReference type="ARBA" id="ARBA00023134"/>
    </source>
</evidence>
<dbReference type="Proteomes" id="UP001596379">
    <property type="component" value="Unassembled WGS sequence"/>
</dbReference>
<keyword evidence="6" id="KW-0342">GTP-binding</keyword>
<evidence type="ECO:0000256" key="8">
    <source>
        <dbReference type="RuleBase" id="RU004190"/>
    </source>
</evidence>
<dbReference type="Pfam" id="PF01050">
    <property type="entry name" value="MannoseP_isomer"/>
    <property type="match status" value="1"/>
</dbReference>
<dbReference type="InterPro" id="IPR011051">
    <property type="entry name" value="RmlC_Cupin_sf"/>
</dbReference>
<dbReference type="CDD" id="cd02509">
    <property type="entry name" value="GDP-M1P_Guanylyltransferase"/>
    <property type="match status" value="1"/>
</dbReference>
<dbReference type="InterPro" id="IPR001538">
    <property type="entry name" value="Man6P_isomerase-2_C"/>
</dbReference>
<reference evidence="13" key="1">
    <citation type="journal article" date="2019" name="Int. J. Syst. Evol. Microbiol.">
        <title>The Global Catalogue of Microorganisms (GCM) 10K type strain sequencing project: providing services to taxonomists for standard genome sequencing and annotation.</title>
        <authorList>
            <consortium name="The Broad Institute Genomics Platform"/>
            <consortium name="The Broad Institute Genome Sequencing Center for Infectious Disease"/>
            <person name="Wu L."/>
            <person name="Ma J."/>
        </authorList>
    </citation>
    <scope>NUCLEOTIDE SEQUENCE [LARGE SCALE GENOMIC DNA]</scope>
    <source>
        <strain evidence="13">CCUG 36956</strain>
    </source>
</reference>
<evidence type="ECO:0000313" key="12">
    <source>
        <dbReference type="EMBL" id="MFC7299689.1"/>
    </source>
</evidence>
<comment type="similarity">
    <text evidence="1 8">Belongs to the mannose-6-phosphate isomerase type 2 family.</text>
</comment>
<feature type="domain" description="MannoseP isomerase/GMP-like beta-helix" evidence="11">
    <location>
        <begin position="303"/>
        <end position="356"/>
    </location>
</feature>
<evidence type="ECO:0000259" key="9">
    <source>
        <dbReference type="Pfam" id="PF00483"/>
    </source>
</evidence>
<dbReference type="RefSeq" id="WP_382236002.1">
    <property type="nucleotide sequence ID" value="NZ_JBHTCC010000004.1"/>
</dbReference>
<dbReference type="SUPFAM" id="SSF51182">
    <property type="entry name" value="RmlC-like cupins"/>
    <property type="match status" value="1"/>
</dbReference>
<dbReference type="EMBL" id="JBHTCC010000004">
    <property type="protein sequence ID" value="MFC7299689.1"/>
    <property type="molecule type" value="Genomic_DNA"/>
</dbReference>
<dbReference type="PANTHER" id="PTHR46390">
    <property type="entry name" value="MANNOSE-1-PHOSPHATE GUANYLYLTRANSFERASE"/>
    <property type="match status" value="1"/>
</dbReference>
<dbReference type="GO" id="GO:0004476">
    <property type="term" value="F:mannose-6-phosphate isomerase activity"/>
    <property type="evidence" value="ECO:0007669"/>
    <property type="project" value="UniProtKB-EC"/>
</dbReference>
<name>A0ABW2J848_9BURK</name>
<dbReference type="Pfam" id="PF00483">
    <property type="entry name" value="NTP_transferase"/>
    <property type="match status" value="1"/>
</dbReference>
<evidence type="ECO:0000256" key="4">
    <source>
        <dbReference type="ARBA" id="ARBA00022695"/>
    </source>
</evidence>
<dbReference type="InterPro" id="IPR054566">
    <property type="entry name" value="ManC/GMP-like_b-helix"/>
</dbReference>
<dbReference type="NCBIfam" id="TIGR01479">
    <property type="entry name" value="GMP_PMI"/>
    <property type="match status" value="1"/>
</dbReference>
<dbReference type="PANTHER" id="PTHR46390:SF1">
    <property type="entry name" value="MANNOSE-1-PHOSPHATE GUANYLYLTRANSFERASE"/>
    <property type="match status" value="1"/>
</dbReference>
<evidence type="ECO:0000259" key="10">
    <source>
        <dbReference type="Pfam" id="PF01050"/>
    </source>
</evidence>
<evidence type="ECO:0000256" key="1">
    <source>
        <dbReference type="ARBA" id="ARBA00006115"/>
    </source>
</evidence>
<dbReference type="Gene3D" id="2.60.120.10">
    <property type="entry name" value="Jelly Rolls"/>
    <property type="match status" value="1"/>
</dbReference>
<dbReference type="Gene3D" id="3.90.550.10">
    <property type="entry name" value="Spore Coat Polysaccharide Biosynthesis Protein SpsA, Chain A"/>
    <property type="match status" value="1"/>
</dbReference>